<proteinExistence type="predicted"/>
<feature type="compositionally biased region" description="Acidic residues" evidence="1">
    <location>
        <begin position="142"/>
        <end position="156"/>
    </location>
</feature>
<reference evidence="2" key="1">
    <citation type="journal article" date="2015" name="Proc. Natl. Acad. Sci. U.S.A.">
        <title>Networks of energetic and metabolic interactions define dynamics in microbial communities.</title>
        <authorList>
            <person name="Embree M."/>
            <person name="Liu J.K."/>
            <person name="Al-Bassam M.M."/>
            <person name="Zengler K."/>
        </authorList>
    </citation>
    <scope>NUCLEOTIDE SEQUENCE</scope>
</reference>
<dbReference type="EMBL" id="LNQE01001394">
    <property type="protein sequence ID" value="KUG18207.1"/>
    <property type="molecule type" value="Genomic_DNA"/>
</dbReference>
<organism evidence="2">
    <name type="scientific">hydrocarbon metagenome</name>
    <dbReference type="NCBI Taxonomy" id="938273"/>
    <lineage>
        <taxon>unclassified sequences</taxon>
        <taxon>metagenomes</taxon>
        <taxon>ecological metagenomes</taxon>
    </lineage>
</organism>
<evidence type="ECO:0000313" key="2">
    <source>
        <dbReference type="EMBL" id="KUG18207.1"/>
    </source>
</evidence>
<gene>
    <name evidence="2" type="ORF">ASZ90_012094</name>
</gene>
<sequence>MRACFFLLLLAVFLLLPGQANASYWFQVIDITPVEMLPNSEANFTVSVKGLGSDRAYVELVFRNVSKGLTITCPKKIQNIFPQGVTNYDCIVAAGDLLPGNYSFVADVVVAGAPSGKKTGYVNIIGRNGNHASEPVRVDQPALEDAEEGEFQEPETEPLAQPDKPAESQKESPAPGALAASLVLILALWRMKR</sequence>
<feature type="region of interest" description="Disordered" evidence="1">
    <location>
        <begin position="132"/>
        <end position="176"/>
    </location>
</feature>
<protein>
    <submittedName>
        <fullName evidence="2">Uncharacterized protein</fullName>
    </submittedName>
</protein>
<name>A0A0W8FBB0_9ZZZZ</name>
<evidence type="ECO:0000256" key="1">
    <source>
        <dbReference type="SAM" id="MobiDB-lite"/>
    </source>
</evidence>
<accession>A0A0W8FBB0</accession>
<comment type="caution">
    <text evidence="2">The sequence shown here is derived from an EMBL/GenBank/DDBJ whole genome shotgun (WGS) entry which is preliminary data.</text>
</comment>
<dbReference type="AlphaFoldDB" id="A0A0W8FBB0"/>